<dbReference type="Gene3D" id="2.60.40.10">
    <property type="entry name" value="Immunoglobulins"/>
    <property type="match status" value="1"/>
</dbReference>
<proteinExistence type="predicted"/>
<dbReference type="RefSeq" id="WP_118656745.1">
    <property type="nucleotide sequence ID" value="NZ_JACOOK010000004.1"/>
</dbReference>
<name>A0ABR7CN37_9BACT</name>
<evidence type="ECO:0000259" key="8">
    <source>
        <dbReference type="Pfam" id="PF17390"/>
    </source>
</evidence>
<dbReference type="EC" id="3.2.1.40" evidence="2"/>
<evidence type="ECO:0000256" key="4">
    <source>
        <dbReference type="SAM" id="SignalP"/>
    </source>
</evidence>
<feature type="domain" description="Bacterial alpha-L-rhamnosidase N-terminal" evidence="6">
    <location>
        <begin position="243"/>
        <end position="371"/>
    </location>
</feature>
<feature type="domain" description="Alpha-L-rhamnosidase C-terminal" evidence="8">
    <location>
        <begin position="803"/>
        <end position="877"/>
    </location>
</feature>
<dbReference type="Gene3D" id="1.50.10.10">
    <property type="match status" value="1"/>
</dbReference>
<keyword evidence="10" id="KW-1185">Reference proteome</keyword>
<dbReference type="PANTHER" id="PTHR33307:SF6">
    <property type="entry name" value="ALPHA-RHAMNOSIDASE (EUROFUNG)-RELATED"/>
    <property type="match status" value="1"/>
</dbReference>
<feature type="domain" description="Bacterial alpha-L-rhamnosidase N-terminal" evidence="6">
    <location>
        <begin position="187"/>
        <end position="226"/>
    </location>
</feature>
<dbReference type="EMBL" id="JACOOK010000004">
    <property type="protein sequence ID" value="MBC5617081.1"/>
    <property type="molecule type" value="Genomic_DNA"/>
</dbReference>
<protein>
    <recommendedName>
        <fullName evidence="2">alpha-L-rhamnosidase</fullName>
        <ecNumber evidence="2">3.2.1.40</ecNumber>
    </recommendedName>
</protein>
<dbReference type="Pfam" id="PF17389">
    <property type="entry name" value="Bac_rhamnosid6H"/>
    <property type="match status" value="1"/>
</dbReference>
<dbReference type="Gene3D" id="2.60.420.10">
    <property type="entry name" value="Maltose phosphorylase, domain 3"/>
    <property type="match status" value="1"/>
</dbReference>
<evidence type="ECO:0000256" key="2">
    <source>
        <dbReference type="ARBA" id="ARBA00012652"/>
    </source>
</evidence>
<dbReference type="Pfam" id="PF17390">
    <property type="entry name" value="Bac_rhamnosid_C"/>
    <property type="match status" value="1"/>
</dbReference>
<dbReference type="InterPro" id="IPR008928">
    <property type="entry name" value="6-hairpin_glycosidase_sf"/>
</dbReference>
<dbReference type="SUPFAM" id="SSF48208">
    <property type="entry name" value="Six-hairpin glycosidases"/>
    <property type="match status" value="1"/>
</dbReference>
<evidence type="ECO:0000313" key="10">
    <source>
        <dbReference type="Proteomes" id="UP000636891"/>
    </source>
</evidence>
<evidence type="ECO:0000259" key="7">
    <source>
        <dbReference type="Pfam" id="PF17389"/>
    </source>
</evidence>
<feature type="domain" description="Alpha-L-rhamnosidase six-hairpin glycosidase" evidence="7">
    <location>
        <begin position="473"/>
        <end position="800"/>
    </location>
</feature>
<dbReference type="Pfam" id="PF08531">
    <property type="entry name" value="Bac_rhamnosid_N"/>
    <property type="match status" value="2"/>
</dbReference>
<keyword evidence="4" id="KW-0732">Signal</keyword>
<evidence type="ECO:0000259" key="5">
    <source>
        <dbReference type="Pfam" id="PF05592"/>
    </source>
</evidence>
<evidence type="ECO:0000256" key="3">
    <source>
        <dbReference type="ARBA" id="ARBA00022801"/>
    </source>
</evidence>
<reference evidence="9 10" key="1">
    <citation type="submission" date="2020-08" db="EMBL/GenBank/DDBJ databases">
        <title>Genome public.</title>
        <authorList>
            <person name="Liu C."/>
            <person name="Sun Q."/>
        </authorList>
    </citation>
    <scope>NUCLEOTIDE SEQUENCE [LARGE SCALE GENOMIC DNA]</scope>
    <source>
        <strain evidence="9 10">New-7</strain>
    </source>
</reference>
<dbReference type="InterPro" id="IPR013783">
    <property type="entry name" value="Ig-like_fold"/>
</dbReference>
<evidence type="ECO:0000259" key="6">
    <source>
        <dbReference type="Pfam" id="PF08531"/>
    </source>
</evidence>
<dbReference type="Proteomes" id="UP000636891">
    <property type="component" value="Unassembled WGS sequence"/>
</dbReference>
<dbReference type="InterPro" id="IPR016007">
    <property type="entry name" value="Alpha_rhamnosid"/>
</dbReference>
<evidence type="ECO:0000256" key="1">
    <source>
        <dbReference type="ARBA" id="ARBA00001445"/>
    </source>
</evidence>
<evidence type="ECO:0000313" key="9">
    <source>
        <dbReference type="EMBL" id="MBC5617081.1"/>
    </source>
</evidence>
<dbReference type="Pfam" id="PF05592">
    <property type="entry name" value="Bac_rhamnosid"/>
    <property type="match status" value="1"/>
</dbReference>
<comment type="catalytic activity">
    <reaction evidence="1">
        <text>Hydrolysis of terminal non-reducing alpha-L-rhamnose residues in alpha-L-rhamnosides.</text>
        <dbReference type="EC" id="3.2.1.40"/>
    </reaction>
</comment>
<dbReference type="PANTHER" id="PTHR33307">
    <property type="entry name" value="ALPHA-RHAMNOSIDASE (EUROFUNG)"/>
    <property type="match status" value="1"/>
</dbReference>
<dbReference type="InterPro" id="IPR012341">
    <property type="entry name" value="6hp_glycosidase-like_sf"/>
</dbReference>
<dbReference type="InterPro" id="IPR013737">
    <property type="entry name" value="Bac_rhamnosid_N"/>
</dbReference>
<dbReference type="InterPro" id="IPR008902">
    <property type="entry name" value="Rhamnosid_concanavalin"/>
</dbReference>
<dbReference type="InterPro" id="IPR035398">
    <property type="entry name" value="Bac_rhamnosid_C"/>
</dbReference>
<dbReference type="InterPro" id="IPR035396">
    <property type="entry name" value="Bac_rhamnosid6H"/>
</dbReference>
<dbReference type="PIRSF" id="PIRSF010631">
    <property type="entry name" value="A-rhamnsds"/>
    <property type="match status" value="1"/>
</dbReference>
<accession>A0ABR7CN37</accession>
<sequence length="912" mass="101641">MKKPSAKVAGLLLAACLVVSGASSAARGSAGIVPGKLTCEYQTDPSVVDARHPRLSWINTAAAGLRGQEQRAYQIEVASTEKALRDGTADLWNSGKVKSPQSTLVKYAGKPLQSRETCWWRVRVWDGKGNVSAWSEPARWNMGILDPSEWKCRWIGAPWQGEESLEALGKDVPPPAPLLRKSFGVDKEVASAYFYGTGLGYFELYMNGEKVGDDVLAPNQTNYGKRPGLEKRGIPVEDNFREYRVMYVGYDVTDRVRRGENVLGAILGNGFYNAKIHWVMAFGSPRFFGELHITYADGTQDVVLSDGSWKASESAIVSDGVYSGEQYDARREQPGWCAPGFDDSAWQPVALRKAPEGKLVAQNGPPDRVMERLEPVKIEKLGDGRYKVDFGQEISGWLHLKDVRGESGQKIDIRYICESPVGSNSYTMKGGGPESYHTRFTWYVFREVELSGWPGELTPEQVTAEAVYSNVATTGRFECSNPLFNTINRIWWRSQTDNMHGGVASDCPHRERSAYTGDGQVACVTVMHNLDAAAFYNKWIRDMWGAQNPETGYVPNGAPWQPGCGGGVAWGAAMNIMPWEFYVHYGDRDLLAGNYDAMKEQIRFMQNWVGDDGVMLMQTPNQWMNLGDWCPAFDFPPAEMVHTFYLWRCADYTARAAEALGKTDDAKAYRELADRTAAAFHKRFYDPQKGTYGRYGGNIFALRIGVPDEYRDRVVASLRQDILDNGGHLDTGIFGTQFFFEVLAENGLGELAYEAMNKRDYPSFGHWIDQGATTTWEQWNGENSRNHPMFGGSLTWFYRKLAGLNADPSQPGYRHIVFRPQPVSQIDWAKYATATPYGQASVDWSKRGGRFTMTVEVPVGCTATVCVPDAKAPSAVRTDGTGKKDGNIVYNGMKDDYAEYTVRSGKYTFTVE</sequence>
<feature type="chain" id="PRO_5047484497" description="alpha-L-rhamnosidase" evidence="4">
    <location>
        <begin position="26"/>
        <end position="912"/>
    </location>
</feature>
<dbReference type="Pfam" id="PF25788">
    <property type="entry name" value="Ig_Rha78A_N"/>
    <property type="match status" value="1"/>
</dbReference>
<comment type="caution">
    <text evidence="9">The sequence shown here is derived from an EMBL/GenBank/DDBJ whole genome shotgun (WGS) entry which is preliminary data.</text>
</comment>
<organism evidence="9 10">
    <name type="scientific">Alistipes hominis</name>
    <dbReference type="NCBI Taxonomy" id="2763015"/>
    <lineage>
        <taxon>Bacteria</taxon>
        <taxon>Pseudomonadati</taxon>
        <taxon>Bacteroidota</taxon>
        <taxon>Bacteroidia</taxon>
        <taxon>Bacteroidales</taxon>
        <taxon>Rikenellaceae</taxon>
        <taxon>Alistipes</taxon>
    </lineage>
</organism>
<feature type="domain" description="Alpha-L-rhamnosidase concanavalin-like" evidence="5">
    <location>
        <begin position="380"/>
        <end position="468"/>
    </location>
</feature>
<dbReference type="GO" id="GO:0016787">
    <property type="term" value="F:hydrolase activity"/>
    <property type="evidence" value="ECO:0007669"/>
    <property type="project" value="UniProtKB-KW"/>
</dbReference>
<dbReference type="Gene3D" id="2.60.120.260">
    <property type="entry name" value="Galactose-binding domain-like"/>
    <property type="match status" value="2"/>
</dbReference>
<gene>
    <name evidence="9" type="ORF">H8S08_08640</name>
</gene>
<feature type="signal peptide" evidence="4">
    <location>
        <begin position="1"/>
        <end position="25"/>
    </location>
</feature>
<keyword evidence="3 9" id="KW-0378">Hydrolase</keyword>